<keyword evidence="3" id="KW-1185">Reference proteome</keyword>
<gene>
    <name evidence="2" type="ORF">B9Z19DRAFT_1125531</name>
</gene>
<dbReference type="AlphaFoldDB" id="A0A2T6ZUV0"/>
<feature type="compositionally biased region" description="Acidic residues" evidence="1">
    <location>
        <begin position="131"/>
        <end position="146"/>
    </location>
</feature>
<sequence length="247" mass="28647">MTSAYKWKPLLAGTLGHSVNPETIHRNKYRANLSHVETAFEHAWANAFDDETKAEVDQEMIVGENEILEPLIDWVNSVEWLLLNAEGYEKWEEDGEYQDVDFINLYEPEEEDDNGLKDSDEIYGAEKIYEREEEEEVMEDDGDNDQNDNYQWNGEQEHSSHNLNQSHSISSTRGLYVHAAENCFWGSTQEIGERLLGWAMTPKDFLISPEDQQDRMEDIITKRTRLFAGNAHLIIDLEKAARDDTEE</sequence>
<dbReference type="Proteomes" id="UP000244722">
    <property type="component" value="Unassembled WGS sequence"/>
</dbReference>
<comment type="caution">
    <text evidence="2">The sequence shown here is derived from an EMBL/GenBank/DDBJ whole genome shotgun (WGS) entry which is preliminary data.</text>
</comment>
<organism evidence="2 3">
    <name type="scientific">Tuber borchii</name>
    <name type="common">White truffle</name>
    <dbReference type="NCBI Taxonomy" id="42251"/>
    <lineage>
        <taxon>Eukaryota</taxon>
        <taxon>Fungi</taxon>
        <taxon>Dikarya</taxon>
        <taxon>Ascomycota</taxon>
        <taxon>Pezizomycotina</taxon>
        <taxon>Pezizomycetes</taxon>
        <taxon>Pezizales</taxon>
        <taxon>Tuberaceae</taxon>
        <taxon>Tuber</taxon>
    </lineage>
</organism>
<evidence type="ECO:0000313" key="2">
    <source>
        <dbReference type="EMBL" id="PUU79256.1"/>
    </source>
</evidence>
<accession>A0A2T6ZUV0</accession>
<dbReference type="EMBL" id="NESQ01000097">
    <property type="protein sequence ID" value="PUU79256.1"/>
    <property type="molecule type" value="Genomic_DNA"/>
</dbReference>
<name>A0A2T6ZUV0_TUBBO</name>
<feature type="region of interest" description="Disordered" evidence="1">
    <location>
        <begin position="130"/>
        <end position="166"/>
    </location>
</feature>
<protein>
    <submittedName>
        <fullName evidence="2">Uncharacterized protein</fullName>
    </submittedName>
</protein>
<evidence type="ECO:0000256" key="1">
    <source>
        <dbReference type="SAM" id="MobiDB-lite"/>
    </source>
</evidence>
<evidence type="ECO:0000313" key="3">
    <source>
        <dbReference type="Proteomes" id="UP000244722"/>
    </source>
</evidence>
<reference evidence="2 3" key="1">
    <citation type="submission" date="2017-04" db="EMBL/GenBank/DDBJ databases">
        <title>Draft genome sequence of Tuber borchii Vittad., a whitish edible truffle.</title>
        <authorList>
            <consortium name="DOE Joint Genome Institute"/>
            <person name="Murat C."/>
            <person name="Kuo A."/>
            <person name="Barry K.W."/>
            <person name="Clum A."/>
            <person name="Dockter R.B."/>
            <person name="Fauchery L."/>
            <person name="Iotti M."/>
            <person name="Kohler A."/>
            <person name="Labutti K."/>
            <person name="Lindquist E.A."/>
            <person name="Lipzen A."/>
            <person name="Ohm R.A."/>
            <person name="Wang M."/>
            <person name="Grigoriev I.V."/>
            <person name="Zambonelli A."/>
            <person name="Martin F.M."/>
        </authorList>
    </citation>
    <scope>NUCLEOTIDE SEQUENCE [LARGE SCALE GENOMIC DNA]</scope>
    <source>
        <strain evidence="2 3">Tbo3840</strain>
    </source>
</reference>
<proteinExistence type="predicted"/>